<reference evidence="3 4" key="1">
    <citation type="submission" date="2021-05" db="EMBL/GenBank/DDBJ databases">
        <authorList>
            <person name="Zhang Z.D."/>
            <person name="Osman G."/>
        </authorList>
    </citation>
    <scope>NUCLEOTIDE SEQUENCE [LARGE SCALE GENOMIC DNA]</scope>
    <source>
        <strain evidence="3 4">KCTC 32217</strain>
    </source>
</reference>
<evidence type="ECO:0000313" key="4">
    <source>
        <dbReference type="Proteomes" id="UP001319104"/>
    </source>
</evidence>
<evidence type="ECO:0000313" key="3">
    <source>
        <dbReference type="EMBL" id="MBS9523008.1"/>
    </source>
</evidence>
<dbReference type="Gene3D" id="3.20.20.190">
    <property type="entry name" value="Phosphatidylinositol (PI) phosphodiesterase"/>
    <property type="match status" value="1"/>
</dbReference>
<keyword evidence="1" id="KW-0732">Signal</keyword>
<evidence type="ECO:0000256" key="1">
    <source>
        <dbReference type="SAM" id="SignalP"/>
    </source>
</evidence>
<comment type="caution">
    <text evidence="3">The sequence shown here is derived from an EMBL/GenBank/DDBJ whole genome shotgun (WGS) entry which is preliminary data.</text>
</comment>
<accession>A0AAP2CEQ0</accession>
<gene>
    <name evidence="3" type="ORF">KI659_03165</name>
</gene>
<dbReference type="PANTHER" id="PTHR46211">
    <property type="entry name" value="GLYCEROPHOSPHORYL DIESTER PHOSPHODIESTERASE"/>
    <property type="match status" value="1"/>
</dbReference>
<protein>
    <submittedName>
        <fullName evidence="3">Glycerophosphodiester phosphodiesterase</fullName>
    </submittedName>
</protein>
<dbReference type="Proteomes" id="UP001319104">
    <property type="component" value="Unassembled WGS sequence"/>
</dbReference>
<feature type="signal peptide" evidence="1">
    <location>
        <begin position="1"/>
        <end position="20"/>
    </location>
</feature>
<sequence>MHTYSILLLLLIGFSFSACQQDAGSEFHKNKVIAHRGAWKNAGHPQNSLASLREAIKLGCEGSEFDVWMTADSILVVNHDPDFMGMSIETSTLEQLYEKELPNGERIPTAEEYLKEGIKQKKTKLIFEAKPSELGVERSVLLAEKSVELVKRLDAQDWVDYISFEKAICRKIIELDPMARVAYLNGEKSPQELADKGYYGFDYHISVVKKNPEWITQAHQLSLTVNAWTVNNPEDMNWLLDHNTDFITTDEPEMLLEIVQKRD</sequence>
<evidence type="ECO:0000259" key="2">
    <source>
        <dbReference type="PROSITE" id="PS51704"/>
    </source>
</evidence>
<dbReference type="SUPFAM" id="SSF51695">
    <property type="entry name" value="PLC-like phosphodiesterases"/>
    <property type="match status" value="1"/>
</dbReference>
<name>A0AAP2CEQ0_9BACT</name>
<keyword evidence="4" id="KW-1185">Reference proteome</keyword>
<dbReference type="InterPro" id="IPR030395">
    <property type="entry name" value="GP_PDE_dom"/>
</dbReference>
<dbReference type="EMBL" id="JAHCMY010000001">
    <property type="protein sequence ID" value="MBS9523008.1"/>
    <property type="molecule type" value="Genomic_DNA"/>
</dbReference>
<dbReference type="PROSITE" id="PS51704">
    <property type="entry name" value="GP_PDE"/>
    <property type="match status" value="1"/>
</dbReference>
<dbReference type="Pfam" id="PF03009">
    <property type="entry name" value="GDPD"/>
    <property type="match status" value="1"/>
</dbReference>
<feature type="chain" id="PRO_5042922933" evidence="1">
    <location>
        <begin position="21"/>
        <end position="263"/>
    </location>
</feature>
<dbReference type="InterPro" id="IPR017946">
    <property type="entry name" value="PLC-like_Pdiesterase_TIM-brl"/>
</dbReference>
<feature type="domain" description="GP-PDE" evidence="2">
    <location>
        <begin position="30"/>
        <end position="259"/>
    </location>
</feature>
<dbReference type="GO" id="GO:0008081">
    <property type="term" value="F:phosphoric diester hydrolase activity"/>
    <property type="evidence" value="ECO:0007669"/>
    <property type="project" value="InterPro"/>
</dbReference>
<dbReference type="RefSeq" id="WP_213943876.1">
    <property type="nucleotide sequence ID" value="NZ_JAHCMY010000001.1"/>
</dbReference>
<proteinExistence type="predicted"/>
<organism evidence="3 4">
    <name type="scientific">Litoribacter ruber</name>
    <dbReference type="NCBI Taxonomy" id="702568"/>
    <lineage>
        <taxon>Bacteria</taxon>
        <taxon>Pseudomonadati</taxon>
        <taxon>Bacteroidota</taxon>
        <taxon>Cytophagia</taxon>
        <taxon>Cytophagales</taxon>
        <taxon>Cyclobacteriaceae</taxon>
        <taxon>Litoribacter</taxon>
    </lineage>
</organism>
<dbReference type="AlphaFoldDB" id="A0AAP2CEQ0"/>
<dbReference type="GO" id="GO:0006629">
    <property type="term" value="P:lipid metabolic process"/>
    <property type="evidence" value="ECO:0007669"/>
    <property type="project" value="InterPro"/>
</dbReference>
<dbReference type="PANTHER" id="PTHR46211:SF1">
    <property type="entry name" value="GLYCEROPHOSPHODIESTER PHOSPHODIESTERASE, CYTOPLASMIC"/>
    <property type="match status" value="1"/>
</dbReference>